<evidence type="ECO:0000313" key="11">
    <source>
        <dbReference type="Proteomes" id="UP000001646"/>
    </source>
</evidence>
<dbReference type="Gene3D" id="3.30.160.20">
    <property type="match status" value="2"/>
</dbReference>
<dbReference type="RefSeq" id="XP_008123759.1">
    <property type="nucleotide sequence ID" value="XM_008125552.3"/>
</dbReference>
<feature type="domain" description="DRBM" evidence="9">
    <location>
        <begin position="114"/>
        <end position="182"/>
    </location>
</feature>
<dbReference type="CTD" id="5610"/>
<keyword evidence="6" id="KW-0694">RNA-binding</keyword>
<dbReference type="FunFam" id="3.30.160.20:FF:000045">
    <property type="entry name" value="Eukaryotic translation initiation factor 2-alpha kinase 2"/>
    <property type="match status" value="1"/>
</dbReference>
<dbReference type="Proteomes" id="UP000001646">
    <property type="component" value="Chromosome 1"/>
</dbReference>
<dbReference type="GO" id="GO:0003723">
    <property type="term" value="F:RNA binding"/>
    <property type="evidence" value="ECO:0007669"/>
    <property type="project" value="UniProtKB-UniRule"/>
</dbReference>
<dbReference type="PANTHER" id="PTHR11042">
    <property type="entry name" value="EUKARYOTIC TRANSLATION INITIATION FACTOR 2-ALPHA KINASE EIF2-ALPHA KINASE -RELATED"/>
    <property type="match status" value="1"/>
</dbReference>
<dbReference type="InterPro" id="IPR008271">
    <property type="entry name" value="Ser/Thr_kinase_AS"/>
</dbReference>
<dbReference type="InterPro" id="IPR050339">
    <property type="entry name" value="CC_SR_Kinase"/>
</dbReference>
<evidence type="ECO:0000259" key="8">
    <source>
        <dbReference type="PROSITE" id="PS50011"/>
    </source>
</evidence>
<organism evidence="10 11">
    <name type="scientific">Anolis carolinensis</name>
    <name type="common">Green anole</name>
    <name type="synonym">American chameleon</name>
    <dbReference type="NCBI Taxonomy" id="28377"/>
    <lineage>
        <taxon>Eukaryota</taxon>
        <taxon>Metazoa</taxon>
        <taxon>Chordata</taxon>
        <taxon>Craniata</taxon>
        <taxon>Vertebrata</taxon>
        <taxon>Euteleostomi</taxon>
        <taxon>Lepidosauria</taxon>
        <taxon>Squamata</taxon>
        <taxon>Bifurcata</taxon>
        <taxon>Unidentata</taxon>
        <taxon>Episquamata</taxon>
        <taxon>Toxicofera</taxon>
        <taxon>Iguania</taxon>
        <taxon>Dactyloidae</taxon>
        <taxon>Anolis</taxon>
    </lineage>
</organism>
<feature type="domain" description="DRBM" evidence="9">
    <location>
        <begin position="10"/>
        <end position="78"/>
    </location>
</feature>
<sequence>MAANHRDPHVCMAKLHEYCQRNRLQLEYLELDIRGPPHDRIFTVAVQIDKIQYRQCEGKTKKEAKAHAAVLAWESIETGNEANLASEAHQQPLHAPLQLPSPLPAANITAVSTNYISLLNEYALKNKKIVEFGLESKDGPDHKPVFSQSCKIDGEILGVGTGNNKNIAKFNAAKMAYEKLTGQATARAENDDAPSDSIANGSMSDSLGASKMVTRKSLSEAVHVASDSSEYVIFQNTNGDVLSSESNSISDKLASKPGDIHLDESSPSFLASPKGSATKLKRLAPNFSMLPQRESRYTVNERFLSEFTDIEKLDSGGYGNVFKAKHKIDNKTYAVKRVKLMKGKEEKTYKEVKVLAELAHENIVRYFGCWIGEDTFASEESIVDISSVRVRLHNCLFIQMDYCEKGTLKKWMEEDGGKEGYYEDVLLKFQQIMNGVEFIHKQDYIHRDLKPLNIFISGDNNIKIGDLGLATSGIDEQHTECKGTKLYMAPEQAWSIYGKEVDIFSLGLILFEMLSTFQTYHEKETEILKAKKGNLPKTFKTKFPREACLIMALLSKEPSDRPTANDILKILKKDGPHTC</sequence>
<dbReference type="PROSITE" id="PS50137">
    <property type="entry name" value="DS_RBD"/>
    <property type="match status" value="2"/>
</dbReference>
<dbReference type="AlphaFoldDB" id="G1KHR6"/>
<evidence type="ECO:0000256" key="1">
    <source>
        <dbReference type="ARBA" id="ARBA00022679"/>
    </source>
</evidence>
<dbReference type="GeneID" id="100561872"/>
<dbReference type="STRING" id="28377.ENSACAP00000008243"/>
<dbReference type="GO" id="GO:0004672">
    <property type="term" value="F:protein kinase activity"/>
    <property type="evidence" value="ECO:0007669"/>
    <property type="project" value="InterPro"/>
</dbReference>
<dbReference type="InterPro" id="IPR011009">
    <property type="entry name" value="Kinase-like_dom_sf"/>
</dbReference>
<evidence type="ECO:0000256" key="4">
    <source>
        <dbReference type="ARBA" id="ARBA00022840"/>
    </source>
</evidence>
<feature type="domain" description="Protein kinase" evidence="8">
    <location>
        <begin position="307"/>
        <end position="579"/>
    </location>
</feature>
<gene>
    <name evidence="10" type="primary">EIF2AK2</name>
</gene>
<evidence type="ECO:0000313" key="10">
    <source>
        <dbReference type="Ensembl" id="ENSACAP00000008243.3"/>
    </source>
</evidence>
<dbReference type="OrthoDB" id="341578at2759"/>
<dbReference type="Gene3D" id="3.30.200.20">
    <property type="entry name" value="Phosphorylase Kinase, domain 1"/>
    <property type="match status" value="1"/>
</dbReference>
<dbReference type="Bgee" id="ENSACAG00000008379">
    <property type="expression patterns" value="Expressed in lung and 13 other cell types or tissues"/>
</dbReference>
<evidence type="ECO:0000259" key="9">
    <source>
        <dbReference type="PROSITE" id="PS50137"/>
    </source>
</evidence>
<dbReference type="GO" id="GO:0005524">
    <property type="term" value="F:ATP binding"/>
    <property type="evidence" value="ECO:0007669"/>
    <property type="project" value="UniProtKB-KW"/>
</dbReference>
<dbReference type="Pfam" id="PF00069">
    <property type="entry name" value="Pkinase"/>
    <property type="match status" value="1"/>
</dbReference>
<dbReference type="PROSITE" id="PS50011">
    <property type="entry name" value="PROTEIN_KINASE_DOM"/>
    <property type="match status" value="1"/>
</dbReference>
<reference evidence="10 11" key="1">
    <citation type="submission" date="2009-12" db="EMBL/GenBank/DDBJ databases">
        <title>The Genome Sequence of Anolis carolinensis (Green Anole Lizard).</title>
        <authorList>
            <consortium name="The Genome Sequencing Platform"/>
            <person name="Di Palma F."/>
            <person name="Alfoldi J."/>
            <person name="Heiman D."/>
            <person name="Young S."/>
            <person name="Grabherr M."/>
            <person name="Johnson J."/>
            <person name="Lander E.S."/>
            <person name="Lindblad-Toh K."/>
        </authorList>
    </citation>
    <scope>NUCLEOTIDE SEQUENCE [LARGE SCALE GENOMIC DNA]</scope>
    <source>
        <strain evidence="10 11">JBL SC #1</strain>
    </source>
</reference>
<dbReference type="SUPFAM" id="SSF54768">
    <property type="entry name" value="dsRNA-binding domain-like"/>
    <property type="match status" value="2"/>
</dbReference>
<dbReference type="Gene3D" id="1.10.510.10">
    <property type="entry name" value="Transferase(Phosphotransferase) domain 1"/>
    <property type="match status" value="1"/>
</dbReference>
<dbReference type="SMART" id="SM00220">
    <property type="entry name" value="S_TKc"/>
    <property type="match status" value="1"/>
</dbReference>
<dbReference type="eggNOG" id="KOG1033">
    <property type="taxonomic scope" value="Eukaryota"/>
</dbReference>
<dbReference type="HOGENOM" id="CLU_023682_1_0_1"/>
<evidence type="ECO:0000256" key="2">
    <source>
        <dbReference type="ARBA" id="ARBA00022741"/>
    </source>
</evidence>
<proteinExistence type="inferred from homology"/>
<dbReference type="PANTHER" id="PTHR11042:SF163">
    <property type="entry name" value="INTERFERON-INDUCED, DOUBLE-STRANDED RNA-ACTIVATED PROTEIN KINASE"/>
    <property type="match status" value="1"/>
</dbReference>
<reference evidence="10" key="2">
    <citation type="submission" date="2025-08" db="UniProtKB">
        <authorList>
            <consortium name="Ensembl"/>
        </authorList>
    </citation>
    <scope>IDENTIFICATION</scope>
</reference>
<evidence type="ECO:0000256" key="7">
    <source>
        <dbReference type="SAM" id="MobiDB-lite"/>
    </source>
</evidence>
<dbReference type="KEGG" id="acs:100561872"/>
<evidence type="ECO:0000256" key="5">
    <source>
        <dbReference type="ARBA" id="ARBA00037982"/>
    </source>
</evidence>
<dbReference type="GeneTree" id="ENSGT00940000160736"/>
<keyword evidence="1" id="KW-0808">Transferase</keyword>
<dbReference type="PROSITE" id="PS00108">
    <property type="entry name" value="PROTEIN_KINASE_ST"/>
    <property type="match status" value="1"/>
</dbReference>
<keyword evidence="3" id="KW-0418">Kinase</keyword>
<keyword evidence="4" id="KW-0067">ATP-binding</keyword>
<reference evidence="10" key="3">
    <citation type="submission" date="2025-09" db="UniProtKB">
        <authorList>
            <consortium name="Ensembl"/>
        </authorList>
    </citation>
    <scope>IDENTIFICATION</scope>
</reference>
<dbReference type="Pfam" id="PF00035">
    <property type="entry name" value="dsrm"/>
    <property type="match status" value="2"/>
</dbReference>
<evidence type="ECO:0000256" key="6">
    <source>
        <dbReference type="PROSITE-ProRule" id="PRU00266"/>
    </source>
</evidence>
<name>G1KHR6_ANOCA</name>
<evidence type="ECO:0000256" key="3">
    <source>
        <dbReference type="ARBA" id="ARBA00022777"/>
    </source>
</evidence>
<protein>
    <submittedName>
        <fullName evidence="10">Eukaryotic translation initiation factor 2 alpha kinase 2</fullName>
    </submittedName>
</protein>
<dbReference type="SUPFAM" id="SSF56112">
    <property type="entry name" value="Protein kinase-like (PK-like)"/>
    <property type="match status" value="1"/>
</dbReference>
<feature type="region of interest" description="Disordered" evidence="7">
    <location>
        <begin position="186"/>
        <end position="205"/>
    </location>
</feature>
<keyword evidence="2" id="KW-0547">Nucleotide-binding</keyword>
<dbReference type="Ensembl" id="ENSACAT00000008420.4">
    <property type="protein sequence ID" value="ENSACAP00000008243.3"/>
    <property type="gene ID" value="ENSACAG00000008379.4"/>
</dbReference>
<dbReference type="InterPro" id="IPR014720">
    <property type="entry name" value="dsRBD_dom"/>
</dbReference>
<keyword evidence="11" id="KW-1185">Reference proteome</keyword>
<dbReference type="SMART" id="SM00358">
    <property type="entry name" value="DSRM"/>
    <property type="match status" value="2"/>
</dbReference>
<accession>G1KHR6</accession>
<dbReference type="InterPro" id="IPR000719">
    <property type="entry name" value="Prot_kinase_dom"/>
</dbReference>
<comment type="similarity">
    <text evidence="5">Belongs to the protein kinase superfamily. Ser/Thr protein kinase family. GCN2 subfamily.</text>
</comment>